<gene>
    <name evidence="5" type="primary">gabD1_2</name>
    <name evidence="5" type="ORF">SAMEA4535761_01787</name>
</gene>
<dbReference type="CDD" id="cd07100">
    <property type="entry name" value="ALDH_SSADH1_GabD1"/>
    <property type="match status" value="1"/>
</dbReference>
<dbReference type="InterPro" id="IPR047110">
    <property type="entry name" value="GABD/Sad-like"/>
</dbReference>
<evidence type="ECO:0000313" key="5">
    <source>
        <dbReference type="EMBL" id="SNV77759.1"/>
    </source>
</evidence>
<dbReference type="EC" id="1.2.1.16" evidence="5"/>
<dbReference type="FunFam" id="3.40.605.10:FF:000012">
    <property type="entry name" value="NAD-dependent succinate-semialdehyde dehydrogenase"/>
    <property type="match status" value="1"/>
</dbReference>
<dbReference type="Pfam" id="PF00171">
    <property type="entry name" value="Aldedh"/>
    <property type="match status" value="1"/>
</dbReference>
<dbReference type="Gene3D" id="3.40.605.10">
    <property type="entry name" value="Aldehyde Dehydrogenase, Chain A, domain 1"/>
    <property type="match status" value="1"/>
</dbReference>
<dbReference type="OrthoDB" id="6882680at2"/>
<reference evidence="5 6" key="1">
    <citation type="submission" date="2017-06" db="EMBL/GenBank/DDBJ databases">
        <authorList>
            <consortium name="Pathogen Informatics"/>
        </authorList>
    </citation>
    <scope>NUCLEOTIDE SEQUENCE [LARGE SCALE GENOMIC DNA]</scope>
    <source>
        <strain evidence="5 6">NCTC13015</strain>
    </source>
</reference>
<dbReference type="PANTHER" id="PTHR43217:SF2">
    <property type="entry name" value="SUCCINATE-SEMIALDEHYDE DEHYDROGENASE [NADP(+)]"/>
    <property type="match status" value="1"/>
</dbReference>
<dbReference type="InterPro" id="IPR044148">
    <property type="entry name" value="ALDH_GabD1-like"/>
</dbReference>
<name>A0A240A3A8_9CORY</name>
<comment type="similarity">
    <text evidence="1">Belongs to the aldehyde dehydrogenase family.</text>
</comment>
<dbReference type="Proteomes" id="UP000215374">
    <property type="component" value="Chromosome 1"/>
</dbReference>
<dbReference type="GO" id="GO:0036243">
    <property type="term" value="F:succinate-semialdehyde dehydrogenase (NADP+) activity"/>
    <property type="evidence" value="ECO:0007669"/>
    <property type="project" value="UniProtKB-EC"/>
</dbReference>
<protein>
    <submittedName>
        <fullName evidence="5">Succinate-semialdehyde dehydrogenase</fullName>
        <ecNumber evidence="5">1.2.1.16</ecNumber>
        <ecNumber evidence="5">1.2.1.79</ecNumber>
    </submittedName>
</protein>
<evidence type="ECO:0000259" key="4">
    <source>
        <dbReference type="Pfam" id="PF00171"/>
    </source>
</evidence>
<dbReference type="EC" id="1.2.1.79" evidence="5"/>
<evidence type="ECO:0000256" key="2">
    <source>
        <dbReference type="ARBA" id="ARBA00022857"/>
    </source>
</evidence>
<evidence type="ECO:0000256" key="3">
    <source>
        <dbReference type="ARBA" id="ARBA00023002"/>
    </source>
</evidence>
<proteinExistence type="inferred from homology"/>
<dbReference type="GO" id="GO:0004777">
    <property type="term" value="F:succinate-semialdehyde dehydrogenase (NAD+) activity"/>
    <property type="evidence" value="ECO:0007669"/>
    <property type="project" value="TreeGrafter"/>
</dbReference>
<organism evidence="5 6">
    <name type="scientific">Corynebacterium imitans</name>
    <dbReference type="NCBI Taxonomy" id="156978"/>
    <lineage>
        <taxon>Bacteria</taxon>
        <taxon>Bacillati</taxon>
        <taxon>Actinomycetota</taxon>
        <taxon>Actinomycetes</taxon>
        <taxon>Mycobacteriales</taxon>
        <taxon>Corynebacteriaceae</taxon>
        <taxon>Corynebacterium</taxon>
    </lineage>
</organism>
<sequence>MGRMSDQYRVQNPATNEVVETFDFITDAELSSALDRADEAFTQWREVSFDDRAKLLREIALLFDAKRPELTRIIAEEMGKPLDQGEGELDDVVSIFNYYAEHGAALSADEPIEHTGGEAVIRKVPIGVIVGVMPWNFPYYQVARFIAPTLMAGNTVLLKHAEICPRSAEAIQAIVDEACAKTGAPTGIFTNIRATHDQVADLLADIRVQGVSLTGSERAGRAVAATAGQNLKKALLELGGTDAYIVLDTDDVEAAADTAWGKRLANTGQACTSNKRIIVMDDIYDDFVDAMVRRAKDFTQGDPFNPQKGHFYPLSSRGAAETLRDQVRKAVEEGATLHVGGELTGEGAYFTPAVLTDVPVGSESYQAEFFGPVAEIYKVASDDEAIELANNCNYGLGGAVFSQDEERAKKVANRVVTGMIHVNIPQARGPELPFGGVKNSGFGRELGSLGMDEFVNKQRYYVAD</sequence>
<accession>A0A240A3A8</accession>
<dbReference type="Gene3D" id="3.40.309.10">
    <property type="entry name" value="Aldehyde Dehydrogenase, Chain A, domain 2"/>
    <property type="match status" value="1"/>
</dbReference>
<keyword evidence="2" id="KW-0521">NADP</keyword>
<dbReference type="GO" id="GO:0004030">
    <property type="term" value="F:aldehyde dehydrogenase [NAD(P)+] activity"/>
    <property type="evidence" value="ECO:0007669"/>
    <property type="project" value="InterPro"/>
</dbReference>
<dbReference type="InterPro" id="IPR016162">
    <property type="entry name" value="Ald_DH_N"/>
</dbReference>
<dbReference type="EMBL" id="LT906467">
    <property type="protein sequence ID" value="SNV77759.1"/>
    <property type="molecule type" value="Genomic_DNA"/>
</dbReference>
<dbReference type="AlphaFoldDB" id="A0A240A3A8"/>
<dbReference type="InterPro" id="IPR016161">
    <property type="entry name" value="Ald_DH/histidinol_DH"/>
</dbReference>
<evidence type="ECO:0000313" key="6">
    <source>
        <dbReference type="Proteomes" id="UP000215374"/>
    </source>
</evidence>
<dbReference type="PANTHER" id="PTHR43217">
    <property type="entry name" value="SUCCINATE SEMIALDEHYDE DEHYDROGENASE [NAD(P)+] SAD"/>
    <property type="match status" value="1"/>
</dbReference>
<dbReference type="InterPro" id="IPR016163">
    <property type="entry name" value="Ald_DH_C"/>
</dbReference>
<feature type="domain" description="Aldehyde dehydrogenase" evidence="4">
    <location>
        <begin position="6"/>
        <end position="456"/>
    </location>
</feature>
<keyword evidence="3 5" id="KW-0560">Oxidoreductase</keyword>
<evidence type="ECO:0000256" key="1">
    <source>
        <dbReference type="ARBA" id="ARBA00009986"/>
    </source>
</evidence>
<dbReference type="SUPFAM" id="SSF53720">
    <property type="entry name" value="ALDH-like"/>
    <property type="match status" value="1"/>
</dbReference>
<dbReference type="InterPro" id="IPR015590">
    <property type="entry name" value="Aldehyde_DH_dom"/>
</dbReference>